<feature type="transmembrane region" description="Helical" evidence="2">
    <location>
        <begin position="148"/>
        <end position="164"/>
    </location>
</feature>
<evidence type="ECO:0000256" key="1">
    <source>
        <dbReference type="SAM" id="MobiDB-lite"/>
    </source>
</evidence>
<feature type="compositionally biased region" description="Low complexity" evidence="1">
    <location>
        <begin position="1"/>
        <end position="31"/>
    </location>
</feature>
<keyword evidence="4" id="KW-1185">Reference proteome</keyword>
<dbReference type="AlphaFoldDB" id="A0A3Q9J002"/>
<sequence length="196" mass="21318">MSAEDPAADAQATDAQPADAHTTEPGHPAAPHAHRPRKGFAHWFDRRFRSSVSIYGLVVYAALITINADHAESVWDILWPAFSTLVVFFIAHTFAHTLTDHGERGLWKATRHAMRHASGMLYAAVPASLVLLIAVFEEASVDDAFRAAIWTTTIVLGLLGFFAYGRRGASVFVRVLGGVGTALLGLIIVLLEYAFH</sequence>
<keyword evidence="2" id="KW-0812">Transmembrane</keyword>
<dbReference type="RefSeq" id="WP_127095915.1">
    <property type="nucleotide sequence ID" value="NZ_CP031423.1"/>
</dbReference>
<feature type="region of interest" description="Disordered" evidence="1">
    <location>
        <begin position="1"/>
        <end position="35"/>
    </location>
</feature>
<protein>
    <submittedName>
        <fullName evidence="3">Uncharacterized protein</fullName>
    </submittedName>
</protein>
<gene>
    <name evidence="3" type="ORF">CVS47_01986</name>
</gene>
<name>A0A3Q9J002_9MICO</name>
<feature type="transmembrane region" description="Helical" evidence="2">
    <location>
        <begin position="52"/>
        <end position="71"/>
    </location>
</feature>
<evidence type="ECO:0000313" key="3">
    <source>
        <dbReference type="EMBL" id="AZS37350.1"/>
    </source>
</evidence>
<dbReference type="KEGG" id="mlv:CVS47_01986"/>
<dbReference type="Proteomes" id="UP000276888">
    <property type="component" value="Chromosome"/>
</dbReference>
<feature type="transmembrane region" description="Helical" evidence="2">
    <location>
        <begin position="77"/>
        <end position="98"/>
    </location>
</feature>
<keyword evidence="2" id="KW-1133">Transmembrane helix</keyword>
<evidence type="ECO:0000313" key="4">
    <source>
        <dbReference type="Proteomes" id="UP000276888"/>
    </source>
</evidence>
<organism evidence="3 4">
    <name type="scientific">Microbacterium lemovicicum</name>
    <dbReference type="NCBI Taxonomy" id="1072463"/>
    <lineage>
        <taxon>Bacteria</taxon>
        <taxon>Bacillati</taxon>
        <taxon>Actinomycetota</taxon>
        <taxon>Actinomycetes</taxon>
        <taxon>Micrococcales</taxon>
        <taxon>Microbacteriaceae</taxon>
        <taxon>Microbacterium</taxon>
    </lineage>
</organism>
<evidence type="ECO:0000256" key="2">
    <source>
        <dbReference type="SAM" id="Phobius"/>
    </source>
</evidence>
<feature type="transmembrane region" description="Helical" evidence="2">
    <location>
        <begin position="119"/>
        <end position="136"/>
    </location>
</feature>
<accession>A0A3Q9J002</accession>
<feature type="transmembrane region" description="Helical" evidence="2">
    <location>
        <begin position="171"/>
        <end position="195"/>
    </location>
</feature>
<keyword evidence="2" id="KW-0472">Membrane</keyword>
<proteinExistence type="predicted"/>
<dbReference type="OrthoDB" id="4978814at2"/>
<dbReference type="EMBL" id="CP031423">
    <property type="protein sequence ID" value="AZS37350.1"/>
    <property type="molecule type" value="Genomic_DNA"/>
</dbReference>
<reference evidence="3 4" key="1">
    <citation type="submission" date="2018-08" db="EMBL/GenBank/DDBJ databases">
        <title>Microbacterium lemovicicum sp. nov., a bacterium isolated from a natural uranium-rich soil.</title>
        <authorList>
            <person name="ORTET P."/>
        </authorList>
    </citation>
    <scope>NUCLEOTIDE SEQUENCE [LARGE SCALE GENOMIC DNA]</scope>
    <source>
        <strain evidence="3 4">Viu22</strain>
    </source>
</reference>